<gene>
    <name evidence="1" type="ORF">S03H2_62091</name>
</gene>
<dbReference type="InterPro" id="IPR051608">
    <property type="entry name" value="RQC_Subunit_NEMF"/>
</dbReference>
<dbReference type="EMBL" id="BARU01040128">
    <property type="protein sequence ID" value="GAH88283.1"/>
    <property type="molecule type" value="Genomic_DNA"/>
</dbReference>
<dbReference type="Pfam" id="PF05833">
    <property type="entry name" value="NFACT_N"/>
    <property type="match status" value="1"/>
</dbReference>
<dbReference type="GO" id="GO:0000049">
    <property type="term" value="F:tRNA binding"/>
    <property type="evidence" value="ECO:0007669"/>
    <property type="project" value="TreeGrafter"/>
</dbReference>
<protein>
    <submittedName>
        <fullName evidence="1">Uncharacterized protein</fullName>
    </submittedName>
</protein>
<dbReference type="GO" id="GO:0072344">
    <property type="term" value="P:rescue of stalled ribosome"/>
    <property type="evidence" value="ECO:0007669"/>
    <property type="project" value="TreeGrafter"/>
</dbReference>
<dbReference type="AlphaFoldDB" id="X1L259"/>
<dbReference type="GO" id="GO:0043023">
    <property type="term" value="F:ribosomal large subunit binding"/>
    <property type="evidence" value="ECO:0007669"/>
    <property type="project" value="TreeGrafter"/>
</dbReference>
<dbReference type="InterPro" id="IPR010979">
    <property type="entry name" value="Ribosomal_uS13-like_H2TH"/>
</dbReference>
<name>X1L259_9ZZZZ</name>
<comment type="caution">
    <text evidence="1">The sequence shown here is derived from an EMBL/GenBank/DDBJ whole genome shotgun (WGS) entry which is preliminary data.</text>
</comment>
<dbReference type="PANTHER" id="PTHR15239">
    <property type="entry name" value="NUCLEAR EXPORT MEDIATOR FACTOR NEMF"/>
    <property type="match status" value="1"/>
</dbReference>
<accession>X1L259</accession>
<dbReference type="PANTHER" id="PTHR15239:SF6">
    <property type="entry name" value="RIBOSOME QUALITY CONTROL COMPLEX SUBUNIT NEMF"/>
    <property type="match status" value="1"/>
</dbReference>
<proteinExistence type="predicted"/>
<dbReference type="SUPFAM" id="SSF46946">
    <property type="entry name" value="S13-like H2TH domain"/>
    <property type="match status" value="1"/>
</dbReference>
<dbReference type="GO" id="GO:1990112">
    <property type="term" value="C:RQC complex"/>
    <property type="evidence" value="ECO:0007669"/>
    <property type="project" value="TreeGrafter"/>
</dbReference>
<organism evidence="1">
    <name type="scientific">marine sediment metagenome</name>
    <dbReference type="NCBI Taxonomy" id="412755"/>
    <lineage>
        <taxon>unclassified sequences</taxon>
        <taxon>metagenomes</taxon>
        <taxon>ecological metagenomes</taxon>
    </lineage>
</organism>
<feature type="non-terminal residue" evidence="1">
    <location>
        <position position="235"/>
    </location>
</feature>
<feature type="non-terminal residue" evidence="1">
    <location>
        <position position="1"/>
    </location>
</feature>
<reference evidence="1" key="1">
    <citation type="journal article" date="2014" name="Front. Microbiol.">
        <title>High frequency of phylogenetically diverse reductive dehalogenase-homologous genes in deep subseafloor sedimentary metagenomes.</title>
        <authorList>
            <person name="Kawai M."/>
            <person name="Futagami T."/>
            <person name="Toyoda A."/>
            <person name="Takaki Y."/>
            <person name="Nishi S."/>
            <person name="Hori S."/>
            <person name="Arai W."/>
            <person name="Tsubouchi T."/>
            <person name="Morono Y."/>
            <person name="Uchiyama I."/>
            <person name="Ito T."/>
            <person name="Fujiyama A."/>
            <person name="Inagaki F."/>
            <person name="Takami H."/>
        </authorList>
    </citation>
    <scope>NUCLEOTIDE SEQUENCE</scope>
    <source>
        <strain evidence="1">Expedition CK06-06</strain>
    </source>
</reference>
<evidence type="ECO:0000313" key="1">
    <source>
        <dbReference type="EMBL" id="GAH88283.1"/>
    </source>
</evidence>
<sequence length="235" mass="27533">KPWKFIIELFNKGNYIVLDENNIVKIAKNYSIYKDRNILANREYTFPKSRGIDFLNITQDDFNEIFHNFEGELVRILARNINISGVISEEICLKAGIEKNRLGSDLNQEELVSLYNAFKKLRNQLLFGEINATIVASESGEDISVIPFNLELFKNNEKRTFNSFNEAVDEYFSKIDSTRMITPQDHAINQKIKSQEKILANQREYLEDLKKRKDMYYEHGAFIYANFNAMQKLFT</sequence>